<evidence type="ECO:0000256" key="1">
    <source>
        <dbReference type="SAM" id="MobiDB-lite"/>
    </source>
</evidence>
<evidence type="ECO:0000313" key="3">
    <source>
        <dbReference type="Proteomes" id="UP000597444"/>
    </source>
</evidence>
<name>A0A8J3IV59_9CHLR</name>
<dbReference type="Proteomes" id="UP000597444">
    <property type="component" value="Unassembled WGS sequence"/>
</dbReference>
<dbReference type="EMBL" id="BNJK01000002">
    <property type="protein sequence ID" value="GHO99118.1"/>
    <property type="molecule type" value="Genomic_DNA"/>
</dbReference>
<proteinExistence type="predicted"/>
<feature type="region of interest" description="Disordered" evidence="1">
    <location>
        <begin position="1"/>
        <end position="22"/>
    </location>
</feature>
<gene>
    <name evidence="2" type="ORF">KSF_091660</name>
</gene>
<protein>
    <submittedName>
        <fullName evidence="2">Uncharacterized protein</fullName>
    </submittedName>
</protein>
<keyword evidence="3" id="KW-1185">Reference proteome</keyword>
<accession>A0A8J3IV59</accession>
<reference evidence="2" key="1">
    <citation type="submission" date="2020-10" db="EMBL/GenBank/DDBJ databases">
        <title>Taxonomic study of unclassified bacteria belonging to the class Ktedonobacteria.</title>
        <authorList>
            <person name="Yabe S."/>
            <person name="Wang C.M."/>
            <person name="Zheng Y."/>
            <person name="Sakai Y."/>
            <person name="Cavaletti L."/>
            <person name="Monciardini P."/>
            <person name="Donadio S."/>
        </authorList>
    </citation>
    <scope>NUCLEOTIDE SEQUENCE</scope>
    <source>
        <strain evidence="2">ID150040</strain>
    </source>
</reference>
<organism evidence="2 3">
    <name type="scientific">Reticulibacter mediterranei</name>
    <dbReference type="NCBI Taxonomy" id="2778369"/>
    <lineage>
        <taxon>Bacteria</taxon>
        <taxon>Bacillati</taxon>
        <taxon>Chloroflexota</taxon>
        <taxon>Ktedonobacteria</taxon>
        <taxon>Ktedonobacterales</taxon>
        <taxon>Reticulibacteraceae</taxon>
        <taxon>Reticulibacter</taxon>
    </lineage>
</organism>
<dbReference type="AlphaFoldDB" id="A0A8J3IV59"/>
<evidence type="ECO:0000313" key="2">
    <source>
        <dbReference type="EMBL" id="GHO99118.1"/>
    </source>
</evidence>
<sequence>MEGDKRKAPARNAPPPLAATGGGEGIVCYGKCGATRTDGENGWPVEIVGFIRSDQR</sequence>
<comment type="caution">
    <text evidence="2">The sequence shown here is derived from an EMBL/GenBank/DDBJ whole genome shotgun (WGS) entry which is preliminary data.</text>
</comment>